<gene>
    <name evidence="1" type="ORF">M421DRAFT_158855</name>
</gene>
<name>A0A6A5RIX9_9PLEO</name>
<keyword evidence="2" id="KW-1185">Reference proteome</keyword>
<dbReference type="EMBL" id="ML978969">
    <property type="protein sequence ID" value="KAF1928331.1"/>
    <property type="molecule type" value="Genomic_DNA"/>
</dbReference>
<accession>A0A6A5RIX9</accession>
<evidence type="ECO:0000313" key="2">
    <source>
        <dbReference type="Proteomes" id="UP000800082"/>
    </source>
</evidence>
<dbReference type="GeneID" id="54345297"/>
<dbReference type="Proteomes" id="UP000800082">
    <property type="component" value="Unassembled WGS sequence"/>
</dbReference>
<dbReference type="AlphaFoldDB" id="A0A6A5RIX9"/>
<dbReference type="RefSeq" id="XP_033448583.1">
    <property type="nucleotide sequence ID" value="XM_033587651.1"/>
</dbReference>
<proteinExistence type="predicted"/>
<sequence length="206" mass="22979">MYLDAAVENMYADHHLLHACSDSEERVDQYRYPVDDDASFNHDQSNSILVKASGSLHRRPPSILVVCRQVFQETHSLMYAPSTKLELQTKKDSPIPAFRVLAMLIRNGIVVNGSLIRVKLEPGEIVHTAVKRLIIWQICPLSARISLMPQRGNAGPVHHRSIPMVFGCGHASRAECPSECASTCDSQTCDCRQTNTSNNLPRFAQL</sequence>
<reference evidence="1" key="1">
    <citation type="journal article" date="2020" name="Stud. Mycol.">
        <title>101 Dothideomycetes genomes: a test case for predicting lifestyles and emergence of pathogens.</title>
        <authorList>
            <person name="Haridas S."/>
            <person name="Albert R."/>
            <person name="Binder M."/>
            <person name="Bloem J."/>
            <person name="Labutti K."/>
            <person name="Salamov A."/>
            <person name="Andreopoulos B."/>
            <person name="Baker S."/>
            <person name="Barry K."/>
            <person name="Bills G."/>
            <person name="Bluhm B."/>
            <person name="Cannon C."/>
            <person name="Castanera R."/>
            <person name="Culley D."/>
            <person name="Daum C."/>
            <person name="Ezra D."/>
            <person name="Gonzalez J."/>
            <person name="Henrissat B."/>
            <person name="Kuo A."/>
            <person name="Liang C."/>
            <person name="Lipzen A."/>
            <person name="Lutzoni F."/>
            <person name="Magnuson J."/>
            <person name="Mondo S."/>
            <person name="Nolan M."/>
            <person name="Ohm R."/>
            <person name="Pangilinan J."/>
            <person name="Park H.-J."/>
            <person name="Ramirez L."/>
            <person name="Alfaro M."/>
            <person name="Sun H."/>
            <person name="Tritt A."/>
            <person name="Yoshinaga Y."/>
            <person name="Zwiers L.-H."/>
            <person name="Turgeon B."/>
            <person name="Goodwin S."/>
            <person name="Spatafora J."/>
            <person name="Crous P."/>
            <person name="Grigoriev I."/>
        </authorList>
    </citation>
    <scope>NUCLEOTIDE SEQUENCE</scope>
    <source>
        <strain evidence="1">CBS 183.55</strain>
    </source>
</reference>
<protein>
    <submittedName>
        <fullName evidence="1">Uncharacterized protein</fullName>
    </submittedName>
</protein>
<organism evidence="1 2">
    <name type="scientific">Didymella exigua CBS 183.55</name>
    <dbReference type="NCBI Taxonomy" id="1150837"/>
    <lineage>
        <taxon>Eukaryota</taxon>
        <taxon>Fungi</taxon>
        <taxon>Dikarya</taxon>
        <taxon>Ascomycota</taxon>
        <taxon>Pezizomycotina</taxon>
        <taxon>Dothideomycetes</taxon>
        <taxon>Pleosporomycetidae</taxon>
        <taxon>Pleosporales</taxon>
        <taxon>Pleosporineae</taxon>
        <taxon>Didymellaceae</taxon>
        <taxon>Didymella</taxon>
    </lineage>
</organism>
<evidence type="ECO:0000313" key="1">
    <source>
        <dbReference type="EMBL" id="KAF1928331.1"/>
    </source>
</evidence>